<dbReference type="Pfam" id="PF05977">
    <property type="entry name" value="MFS_3"/>
    <property type="match status" value="1"/>
</dbReference>
<keyword evidence="6 7" id="KW-0472">Membrane</keyword>
<evidence type="ECO:0000313" key="9">
    <source>
        <dbReference type="Proteomes" id="UP000674234"/>
    </source>
</evidence>
<sequence length="426" mass="43575">MSGQSSVTTQNAAPGQRLGGAYSRLWVASSLSAVGDGMTLTAGPLVAASFTSDPRLVAGVTMALTLPYVLLGLPAGVLVDRVRLRPAMAGIDFVRAAAVGTLAVVLVTGHASLVLLYLVFFLIGAGETFFRNASQVLVPSLVPGPLLVEANARMMAAQTAGNQFVGPLVGSAFFAFAAALPFGIDATTFLLSAVLLTSIRLASAPGAVAAPVTPDPARRRPSLLADLPTGARWLARHRLLRNLALVAAMANLAQTGGLAVLVVHSHEVLHLGDFGYGVILACQAAGAVLAARIAPRFVRWIGGERVLVGVACAMGCGNVLAWLIPQGWAVGLALALVACAGVTWDVVVVVLRQTLVPVDLQGRVNSVYRLVAWGAMPLGAGLAGLVAHAWGTTAVFGLSALIMAGLAVRLAAGARSSWFSAYGVSA</sequence>
<evidence type="ECO:0000256" key="7">
    <source>
        <dbReference type="SAM" id="Phobius"/>
    </source>
</evidence>
<name>A0A940WGW6_9ACTN</name>
<evidence type="ECO:0000256" key="2">
    <source>
        <dbReference type="ARBA" id="ARBA00022448"/>
    </source>
</evidence>
<dbReference type="PANTHER" id="PTHR23513">
    <property type="entry name" value="INTEGRAL MEMBRANE EFFLUX PROTEIN-RELATED"/>
    <property type="match status" value="1"/>
</dbReference>
<accession>A0A940WGW6</accession>
<comment type="subcellular location">
    <subcellularLocation>
        <location evidence="1">Cell membrane</location>
        <topology evidence="1">Multi-pass membrane protein</topology>
    </subcellularLocation>
</comment>
<feature type="transmembrane region" description="Helical" evidence="7">
    <location>
        <begin position="306"/>
        <end position="324"/>
    </location>
</feature>
<feature type="transmembrane region" description="Helical" evidence="7">
    <location>
        <begin position="99"/>
        <end position="123"/>
    </location>
</feature>
<dbReference type="AlphaFoldDB" id="A0A940WGW6"/>
<evidence type="ECO:0000256" key="1">
    <source>
        <dbReference type="ARBA" id="ARBA00004651"/>
    </source>
</evidence>
<gene>
    <name evidence="8" type="ORF">JOL79_16785</name>
</gene>
<feature type="transmembrane region" description="Helical" evidence="7">
    <location>
        <begin position="367"/>
        <end position="387"/>
    </location>
</feature>
<proteinExistence type="predicted"/>
<keyword evidence="9" id="KW-1185">Reference proteome</keyword>
<evidence type="ECO:0000256" key="6">
    <source>
        <dbReference type="ARBA" id="ARBA00023136"/>
    </source>
</evidence>
<dbReference type="Gene3D" id="1.20.1250.20">
    <property type="entry name" value="MFS general substrate transporter like domains"/>
    <property type="match status" value="1"/>
</dbReference>
<dbReference type="SUPFAM" id="SSF103473">
    <property type="entry name" value="MFS general substrate transporter"/>
    <property type="match status" value="1"/>
</dbReference>
<organism evidence="8 9">
    <name type="scientific">Microbispora oryzae</name>
    <dbReference type="NCBI Taxonomy" id="2806554"/>
    <lineage>
        <taxon>Bacteria</taxon>
        <taxon>Bacillati</taxon>
        <taxon>Actinomycetota</taxon>
        <taxon>Actinomycetes</taxon>
        <taxon>Streptosporangiales</taxon>
        <taxon>Streptosporangiaceae</taxon>
        <taxon>Microbispora</taxon>
    </lineage>
</organism>
<reference evidence="8" key="1">
    <citation type="submission" date="2021-02" db="EMBL/GenBank/DDBJ databases">
        <title>Draft genome sequence of Microbispora sp. RL4-1S isolated from rice leaves in Thailand.</title>
        <authorList>
            <person name="Muangham S."/>
            <person name="Duangmal K."/>
        </authorList>
    </citation>
    <scope>NUCLEOTIDE SEQUENCE</scope>
    <source>
        <strain evidence="8">RL4-1S</strain>
    </source>
</reference>
<feature type="transmembrane region" description="Helical" evidence="7">
    <location>
        <begin position="393"/>
        <end position="412"/>
    </location>
</feature>
<dbReference type="CDD" id="cd06173">
    <property type="entry name" value="MFS_MefA_like"/>
    <property type="match status" value="1"/>
</dbReference>
<dbReference type="GO" id="GO:0005886">
    <property type="term" value="C:plasma membrane"/>
    <property type="evidence" value="ECO:0007669"/>
    <property type="project" value="UniProtKB-SubCell"/>
</dbReference>
<dbReference type="InterPro" id="IPR036259">
    <property type="entry name" value="MFS_trans_sf"/>
</dbReference>
<dbReference type="InterPro" id="IPR010290">
    <property type="entry name" value="TM_effector"/>
</dbReference>
<dbReference type="PANTHER" id="PTHR23513:SF6">
    <property type="entry name" value="MAJOR FACILITATOR SUPERFAMILY ASSOCIATED DOMAIN-CONTAINING PROTEIN"/>
    <property type="match status" value="1"/>
</dbReference>
<feature type="transmembrane region" description="Helical" evidence="7">
    <location>
        <begin position="56"/>
        <end position="79"/>
    </location>
</feature>
<feature type="transmembrane region" description="Helical" evidence="7">
    <location>
        <begin position="330"/>
        <end position="355"/>
    </location>
</feature>
<keyword evidence="4 7" id="KW-0812">Transmembrane</keyword>
<feature type="transmembrane region" description="Helical" evidence="7">
    <location>
        <begin position="25"/>
        <end position="50"/>
    </location>
</feature>
<feature type="transmembrane region" description="Helical" evidence="7">
    <location>
        <begin position="274"/>
        <end position="294"/>
    </location>
</feature>
<evidence type="ECO:0000313" key="8">
    <source>
        <dbReference type="EMBL" id="MBP2705469.1"/>
    </source>
</evidence>
<keyword evidence="3" id="KW-1003">Cell membrane</keyword>
<evidence type="ECO:0000256" key="3">
    <source>
        <dbReference type="ARBA" id="ARBA00022475"/>
    </source>
</evidence>
<protein>
    <submittedName>
        <fullName evidence="8">MFS transporter</fullName>
    </submittedName>
</protein>
<evidence type="ECO:0000256" key="4">
    <source>
        <dbReference type="ARBA" id="ARBA00022692"/>
    </source>
</evidence>
<keyword evidence="5 7" id="KW-1133">Transmembrane helix</keyword>
<keyword evidence="2" id="KW-0813">Transport</keyword>
<feature type="transmembrane region" description="Helical" evidence="7">
    <location>
        <begin position="242"/>
        <end position="262"/>
    </location>
</feature>
<dbReference type="EMBL" id="JAFCNB010000008">
    <property type="protein sequence ID" value="MBP2705469.1"/>
    <property type="molecule type" value="Genomic_DNA"/>
</dbReference>
<dbReference type="RefSeq" id="WP_210156752.1">
    <property type="nucleotide sequence ID" value="NZ_JAFCNB010000008.1"/>
</dbReference>
<comment type="caution">
    <text evidence="8">The sequence shown here is derived from an EMBL/GenBank/DDBJ whole genome shotgun (WGS) entry which is preliminary data.</text>
</comment>
<dbReference type="Proteomes" id="UP000674234">
    <property type="component" value="Unassembled WGS sequence"/>
</dbReference>
<evidence type="ECO:0000256" key="5">
    <source>
        <dbReference type="ARBA" id="ARBA00022989"/>
    </source>
</evidence>